<evidence type="ECO:0000259" key="2">
    <source>
        <dbReference type="Pfam" id="PF01243"/>
    </source>
</evidence>
<comment type="caution">
    <text evidence="3">The sequence shown here is derived from an EMBL/GenBank/DDBJ whole genome shotgun (WGS) entry which is preliminary data.</text>
</comment>
<organism evidence="3 4">
    <name type="scientific">Williamsia serinedens</name>
    <dbReference type="NCBI Taxonomy" id="391736"/>
    <lineage>
        <taxon>Bacteria</taxon>
        <taxon>Bacillati</taxon>
        <taxon>Actinomycetota</taxon>
        <taxon>Actinomycetes</taxon>
        <taxon>Mycobacteriales</taxon>
        <taxon>Nocardiaceae</taxon>
        <taxon>Williamsia</taxon>
    </lineage>
</organism>
<dbReference type="InterPro" id="IPR011576">
    <property type="entry name" value="Pyridox_Oxase_N"/>
</dbReference>
<dbReference type="EMBL" id="JAMTCG010000002">
    <property type="protein sequence ID" value="MCP2159582.1"/>
    <property type="molecule type" value="Genomic_DNA"/>
</dbReference>
<evidence type="ECO:0000313" key="3">
    <source>
        <dbReference type="EMBL" id="MCP2159582.1"/>
    </source>
</evidence>
<keyword evidence="1" id="KW-0560">Oxidoreductase</keyword>
<dbReference type="InterPro" id="IPR012349">
    <property type="entry name" value="Split_barrel_FMN-bd"/>
</dbReference>
<dbReference type="InterPro" id="IPR024031">
    <property type="entry name" value="MSMEG_5819/OxyR"/>
</dbReference>
<dbReference type="Gene3D" id="2.30.110.10">
    <property type="entry name" value="Electron Transport, Fmn-binding Protein, Chain A"/>
    <property type="match status" value="1"/>
</dbReference>
<dbReference type="PANTHER" id="PTHR35176">
    <property type="entry name" value="HEME OXYGENASE HI_0854-RELATED"/>
    <property type="match status" value="1"/>
</dbReference>
<gene>
    <name evidence="3" type="ORF">LX12_000761</name>
</gene>
<evidence type="ECO:0000256" key="1">
    <source>
        <dbReference type="ARBA" id="ARBA00023002"/>
    </source>
</evidence>
<dbReference type="PANTHER" id="PTHR35176:SF6">
    <property type="entry name" value="HEME OXYGENASE HI_0854-RELATED"/>
    <property type="match status" value="1"/>
</dbReference>
<reference evidence="3 4" key="1">
    <citation type="submission" date="2022-06" db="EMBL/GenBank/DDBJ databases">
        <title>Genomic Encyclopedia of Archaeal and Bacterial Type Strains, Phase II (KMG-II): from individual species to whole genera.</title>
        <authorList>
            <person name="Goeker M."/>
        </authorList>
    </citation>
    <scope>NUCLEOTIDE SEQUENCE [LARGE SCALE GENOMIC DNA]</scope>
    <source>
        <strain evidence="3 4">DSM 45037</strain>
    </source>
</reference>
<dbReference type="SUPFAM" id="SSF50475">
    <property type="entry name" value="FMN-binding split barrel"/>
    <property type="match status" value="1"/>
</dbReference>
<dbReference type="RefSeq" id="WP_253653216.1">
    <property type="nucleotide sequence ID" value="NZ_BAAAOE010000001.1"/>
</dbReference>
<dbReference type="Proteomes" id="UP001205740">
    <property type="component" value="Unassembled WGS sequence"/>
</dbReference>
<proteinExistence type="predicted"/>
<keyword evidence="4" id="KW-1185">Reference proteome</keyword>
<name>A0ABT1GYH7_9NOCA</name>
<feature type="domain" description="Pyridoxamine 5'-phosphate oxidase N-terminal" evidence="2">
    <location>
        <begin position="9"/>
        <end position="93"/>
    </location>
</feature>
<protein>
    <submittedName>
        <fullName evidence="3">Pyridoxamine 5'-phosphate oxidase family protein</fullName>
    </submittedName>
</protein>
<evidence type="ECO:0000313" key="4">
    <source>
        <dbReference type="Proteomes" id="UP001205740"/>
    </source>
</evidence>
<sequence>MTFTASELAYLRSQRLGRMATVQPSGTLQVSPVGFRVEDDDTIVIVGYNLETSQKFRNIRDNGKVAFVVDDVASVTPRRVRCVEIRGTAEAVDGPTPVIRIHPRRVISFGIDQPDTEAHDLTVSSRTVG</sequence>
<accession>A0ABT1GYH7</accession>
<dbReference type="Pfam" id="PF01243">
    <property type="entry name" value="PNPOx_N"/>
    <property type="match status" value="1"/>
</dbReference>
<dbReference type="NCBIfam" id="TIGR04023">
    <property type="entry name" value="PPOX_MSMEG_5819"/>
    <property type="match status" value="1"/>
</dbReference>
<dbReference type="InterPro" id="IPR052019">
    <property type="entry name" value="F420H2_bilvrd_red/Heme_oxyg"/>
</dbReference>